<keyword evidence="5" id="KW-0456">Lyase</keyword>
<dbReference type="Pfam" id="PF24877">
    <property type="entry name" value="ILV_EDD_C"/>
    <property type="match status" value="1"/>
</dbReference>
<dbReference type="InterPro" id="IPR056740">
    <property type="entry name" value="ILV_EDD_C"/>
</dbReference>
<keyword evidence="3" id="KW-0408">Iron</keyword>
<dbReference type="AlphaFoldDB" id="A0A9W9HVH8"/>
<keyword evidence="4" id="KW-0411">Iron-sulfur</keyword>
<dbReference type="EMBL" id="JAPQKN010000004">
    <property type="protein sequence ID" value="KAJ5159683.1"/>
    <property type="molecule type" value="Genomic_DNA"/>
</dbReference>
<evidence type="ECO:0000256" key="5">
    <source>
        <dbReference type="ARBA" id="ARBA00023239"/>
    </source>
</evidence>
<dbReference type="PROSITE" id="PS00886">
    <property type="entry name" value="ILVD_EDD_1"/>
    <property type="match status" value="1"/>
</dbReference>
<gene>
    <name evidence="8" type="ORF">N7482_006687</name>
</gene>
<dbReference type="GO" id="GO:0016836">
    <property type="term" value="F:hydro-lyase activity"/>
    <property type="evidence" value="ECO:0007669"/>
    <property type="project" value="UniProtKB-ARBA"/>
</dbReference>
<dbReference type="GO" id="GO:0046872">
    <property type="term" value="F:metal ion binding"/>
    <property type="evidence" value="ECO:0007669"/>
    <property type="project" value="UniProtKB-KW"/>
</dbReference>
<dbReference type="Pfam" id="PF00920">
    <property type="entry name" value="ILVD_EDD_N"/>
    <property type="match status" value="1"/>
</dbReference>
<feature type="domain" description="Dihydroxy-acid/6-phosphogluconate dehydratase N-terminal" evidence="6">
    <location>
        <begin position="96"/>
        <end position="409"/>
    </location>
</feature>
<organism evidence="8 9">
    <name type="scientific">Penicillium canariense</name>
    <dbReference type="NCBI Taxonomy" id="189055"/>
    <lineage>
        <taxon>Eukaryota</taxon>
        <taxon>Fungi</taxon>
        <taxon>Dikarya</taxon>
        <taxon>Ascomycota</taxon>
        <taxon>Pezizomycotina</taxon>
        <taxon>Eurotiomycetes</taxon>
        <taxon>Eurotiomycetidae</taxon>
        <taxon>Eurotiales</taxon>
        <taxon>Aspergillaceae</taxon>
        <taxon>Penicillium</taxon>
    </lineage>
</organism>
<accession>A0A9W9HVH8</accession>
<dbReference type="InterPro" id="IPR000581">
    <property type="entry name" value="ILV_EDD_N"/>
</dbReference>
<dbReference type="Gene3D" id="3.50.30.80">
    <property type="entry name" value="IlvD/EDD C-terminal domain-like"/>
    <property type="match status" value="1"/>
</dbReference>
<sequence>MTCGTKASCEGCSCDSNPKPVNIEDCESELLALRKRTFELEKKLASFKDGPAPPRQGRKLRSAQWFNNENNPGMTALYIERYLNYGMTREELMSGKPVIGIAQSGSDIAPCNRHHLELAKRVREGIRSAGGIAFEFPTHPIQESSRRPTACLDRNLAYLGLVEILYAYPLDGVVLLTGCDKTTPAALMAAATVNIPAICLNVGPMLNGYMKDELAGSGMVVWKGRELYAAGKINREEFIDYVSRGAPSVGHCNTMGTASTMNALAETLGMALPGSAAIPAPYRERGQCAYETGERIVEMVHADRKPSDIMTREAFENAIITNTAIGGSTNAPIHINAMAKHIGVELSLDDWDQLGFHFPLLLNMQPAGEFLAEEYFRAGGLPAIMAELLEAGKLRPRALTCNGKTVEENVRGQQSWNRKIIRPYNEPLMADAGFVHLRGTLFNSAIMKTCVISPAFRQKFLENPNDPNAFEGMVVVFDGPEDYHSRLDDPATPIDDTSILVMRGAGPLGYPGAAEVVNMHPPARLLRQGVNSLPCIGDGRQSGTSGSPSILNASPEAAAGGNLAILRDGDRIRVDLTKRQVDIFLAPEEIERRHAILHAHGGYSVPENQTPWQEIFRRETDQLSEGMVLRDAVKYQRVAQRWEEPRHNH</sequence>
<keyword evidence="9" id="KW-1185">Reference proteome</keyword>
<comment type="similarity">
    <text evidence="1">Belongs to the IlvD/Edd family.</text>
</comment>
<dbReference type="SUPFAM" id="SSF143975">
    <property type="entry name" value="IlvD/EDD N-terminal domain-like"/>
    <property type="match status" value="1"/>
</dbReference>
<dbReference type="RefSeq" id="XP_056541241.1">
    <property type="nucleotide sequence ID" value="XM_056688812.1"/>
</dbReference>
<dbReference type="InterPro" id="IPR042096">
    <property type="entry name" value="Dihydro-acid_dehy_C"/>
</dbReference>
<dbReference type="GO" id="GO:0051536">
    <property type="term" value="F:iron-sulfur cluster binding"/>
    <property type="evidence" value="ECO:0007669"/>
    <property type="project" value="UniProtKB-KW"/>
</dbReference>
<evidence type="ECO:0000256" key="1">
    <source>
        <dbReference type="ARBA" id="ARBA00006486"/>
    </source>
</evidence>
<protein>
    <recommendedName>
        <fullName evidence="10">Dihydroxy acid dehydratase</fullName>
    </recommendedName>
</protein>
<evidence type="ECO:0000313" key="8">
    <source>
        <dbReference type="EMBL" id="KAJ5159683.1"/>
    </source>
</evidence>
<keyword evidence="2" id="KW-0479">Metal-binding</keyword>
<evidence type="ECO:0008006" key="10">
    <source>
        <dbReference type="Google" id="ProtNLM"/>
    </source>
</evidence>
<evidence type="ECO:0000259" key="6">
    <source>
        <dbReference type="Pfam" id="PF00920"/>
    </source>
</evidence>
<dbReference type="InterPro" id="IPR037237">
    <property type="entry name" value="IlvD/EDD_N"/>
</dbReference>
<dbReference type="PANTHER" id="PTHR43183">
    <property type="entry name" value="HYPOTHETICAL DIHYDROXYACID DEHYDRATASE (EUROFUNG)-RELATED"/>
    <property type="match status" value="1"/>
</dbReference>
<proteinExistence type="inferred from homology"/>
<evidence type="ECO:0000259" key="7">
    <source>
        <dbReference type="Pfam" id="PF24877"/>
    </source>
</evidence>
<evidence type="ECO:0000256" key="4">
    <source>
        <dbReference type="ARBA" id="ARBA00023014"/>
    </source>
</evidence>
<dbReference type="NCBIfam" id="NF004784">
    <property type="entry name" value="PRK06131.1"/>
    <property type="match status" value="1"/>
</dbReference>
<dbReference type="NCBIfam" id="NF009560">
    <property type="entry name" value="PRK13017.1"/>
    <property type="match status" value="1"/>
</dbReference>
<evidence type="ECO:0000256" key="3">
    <source>
        <dbReference type="ARBA" id="ARBA00023004"/>
    </source>
</evidence>
<dbReference type="SUPFAM" id="SSF52016">
    <property type="entry name" value="LeuD/IlvD-like"/>
    <property type="match status" value="1"/>
</dbReference>
<reference evidence="8" key="1">
    <citation type="submission" date="2022-11" db="EMBL/GenBank/DDBJ databases">
        <authorList>
            <person name="Petersen C."/>
        </authorList>
    </citation>
    <scope>NUCLEOTIDE SEQUENCE</scope>
    <source>
        <strain evidence="8">IBT 26290</strain>
    </source>
</reference>
<dbReference type="Proteomes" id="UP001149163">
    <property type="component" value="Unassembled WGS sequence"/>
</dbReference>
<feature type="domain" description="Dihydroxy-acid/6-phosphogluconate dehydratase C-terminal" evidence="7">
    <location>
        <begin position="419"/>
        <end position="626"/>
    </location>
</feature>
<dbReference type="InterPro" id="IPR020558">
    <property type="entry name" value="DiOHA_6PGluconate_deHydtase_CS"/>
</dbReference>
<dbReference type="InterPro" id="IPR052352">
    <property type="entry name" value="Sugar_Degrad_Dehydratases"/>
</dbReference>
<dbReference type="GeneID" id="81427988"/>
<evidence type="ECO:0000256" key="2">
    <source>
        <dbReference type="ARBA" id="ARBA00022723"/>
    </source>
</evidence>
<dbReference type="PANTHER" id="PTHR43183:SF1">
    <property type="entry name" value="HYPOTHETICAL DIHYDROXY-ACID DEHYDRATASE (EUROFUNG)-RELATED"/>
    <property type="match status" value="1"/>
</dbReference>
<name>A0A9W9HVH8_9EURO</name>
<dbReference type="OrthoDB" id="3851628at2759"/>
<comment type="caution">
    <text evidence="8">The sequence shown here is derived from an EMBL/GenBank/DDBJ whole genome shotgun (WGS) entry which is preliminary data.</text>
</comment>
<reference evidence="8" key="2">
    <citation type="journal article" date="2023" name="IMA Fungus">
        <title>Comparative genomic study of the Penicillium genus elucidates a diverse pangenome and 15 lateral gene transfer events.</title>
        <authorList>
            <person name="Petersen C."/>
            <person name="Sorensen T."/>
            <person name="Nielsen M.R."/>
            <person name="Sondergaard T.E."/>
            <person name="Sorensen J.L."/>
            <person name="Fitzpatrick D.A."/>
            <person name="Frisvad J.C."/>
            <person name="Nielsen K.L."/>
        </authorList>
    </citation>
    <scope>NUCLEOTIDE SEQUENCE</scope>
    <source>
        <strain evidence="8">IBT 26290</strain>
    </source>
</reference>
<evidence type="ECO:0000313" key="9">
    <source>
        <dbReference type="Proteomes" id="UP001149163"/>
    </source>
</evidence>